<dbReference type="SMART" id="SM00421">
    <property type="entry name" value="HTH_LUXR"/>
    <property type="match status" value="1"/>
</dbReference>
<dbReference type="InterPro" id="IPR000792">
    <property type="entry name" value="Tscrpt_reg_LuxR_C"/>
</dbReference>
<evidence type="ECO:0000256" key="1">
    <source>
        <dbReference type="ARBA" id="ARBA00023015"/>
    </source>
</evidence>
<dbReference type="PANTHER" id="PTHR44688:SF16">
    <property type="entry name" value="DNA-BINDING TRANSCRIPTIONAL ACTIVATOR DEVR_DOSR"/>
    <property type="match status" value="1"/>
</dbReference>
<dbReference type="PRINTS" id="PR00038">
    <property type="entry name" value="HTHLUXR"/>
</dbReference>
<evidence type="ECO:0000313" key="5">
    <source>
        <dbReference type="EMBL" id="AAZ19294.1"/>
    </source>
</evidence>
<dbReference type="eggNOG" id="COG2909">
    <property type="taxonomic scope" value="Bacteria"/>
</dbReference>
<dbReference type="Pfam" id="PF00196">
    <property type="entry name" value="GerE"/>
    <property type="match status" value="1"/>
</dbReference>
<dbReference type="SUPFAM" id="SSF52540">
    <property type="entry name" value="P-loop containing nucleoside triphosphate hydrolases"/>
    <property type="match status" value="1"/>
</dbReference>
<evidence type="ECO:0000256" key="3">
    <source>
        <dbReference type="ARBA" id="ARBA00023163"/>
    </source>
</evidence>
<organism evidence="5 6">
    <name type="scientific">Psychrobacter arcticus (strain DSM 17307 / VKM B-2377 / 273-4)</name>
    <dbReference type="NCBI Taxonomy" id="259536"/>
    <lineage>
        <taxon>Bacteria</taxon>
        <taxon>Pseudomonadati</taxon>
        <taxon>Pseudomonadota</taxon>
        <taxon>Gammaproteobacteria</taxon>
        <taxon>Moraxellales</taxon>
        <taxon>Moraxellaceae</taxon>
        <taxon>Psychrobacter</taxon>
    </lineage>
</organism>
<evidence type="ECO:0000313" key="6">
    <source>
        <dbReference type="Proteomes" id="UP000000546"/>
    </source>
</evidence>
<dbReference type="Proteomes" id="UP000000546">
    <property type="component" value="Chromosome"/>
</dbReference>
<dbReference type="InterPro" id="IPR011990">
    <property type="entry name" value="TPR-like_helical_dom_sf"/>
</dbReference>
<keyword evidence="2" id="KW-0238">DNA-binding</keyword>
<keyword evidence="6" id="KW-1185">Reference proteome</keyword>
<dbReference type="InterPro" id="IPR027417">
    <property type="entry name" value="P-loop_NTPase"/>
</dbReference>
<protein>
    <submittedName>
        <fullName evidence="5">Probable transcriptional regulator, luxR family</fullName>
    </submittedName>
</protein>
<dbReference type="InterPro" id="IPR036388">
    <property type="entry name" value="WH-like_DNA-bd_sf"/>
</dbReference>
<evidence type="ECO:0000256" key="2">
    <source>
        <dbReference type="ARBA" id="ARBA00023125"/>
    </source>
</evidence>
<dbReference type="Pfam" id="PF17874">
    <property type="entry name" value="TPR_MalT"/>
    <property type="match status" value="1"/>
</dbReference>
<evidence type="ECO:0000259" key="4">
    <source>
        <dbReference type="PROSITE" id="PS50043"/>
    </source>
</evidence>
<dbReference type="InterPro" id="IPR016032">
    <property type="entry name" value="Sig_transdc_resp-reg_C-effctor"/>
</dbReference>
<dbReference type="KEGG" id="par:Psyc_1446"/>
<dbReference type="InterPro" id="IPR059106">
    <property type="entry name" value="WHD_MalT"/>
</dbReference>
<dbReference type="GO" id="GO:0003677">
    <property type="term" value="F:DNA binding"/>
    <property type="evidence" value="ECO:0007669"/>
    <property type="project" value="UniProtKB-KW"/>
</dbReference>
<dbReference type="EMBL" id="CP000082">
    <property type="protein sequence ID" value="AAZ19294.1"/>
    <property type="molecule type" value="Genomic_DNA"/>
</dbReference>
<dbReference type="RefSeq" id="WP_011280714.1">
    <property type="nucleotide sequence ID" value="NC_007204.1"/>
</dbReference>
<keyword evidence="3" id="KW-0804">Transcription</keyword>
<dbReference type="Pfam" id="PF25873">
    <property type="entry name" value="WHD_MalT"/>
    <property type="match status" value="1"/>
</dbReference>
<sequence length="921" mass="106058">MHKKEADNIRLPLILTKLNAPTDSVHLVLRPRLMSKLIENINHRVMLIHGPAGFGKTSLAMQLREFLITQEHRVAWLSLDAQDNDPARYINYIVAAIHSVEDSIVVNTTALSESQSNYAINFILSELVNQLELLNEQMYLVLDDWHFITNQATNDALNFLIECAPDHFHLIICSRTQPPLPIYTLHVKHQLCVIDSTELRFDETETSHFLHKSNKVNLRPEDIHTLWKKTEGWVASLQLILLMLRTQKSKDDFTNLFDDIGKIHSINEYFAENVLNNLPIDMLNFLLQTSILERLNDDLCNTVTQRTNSQSLLESLYKQGMFIRPLDQERCWFQYHHLFAYFLQQRLKLQMPEKIKTLHLSAAQWFANNNQTNEAVDHAIAAKEMDRAISFIEKDSMWLVEHSFMGTLLRLIDKIPEKDIEMSCELQLAIAWAHCLTHHPQKAQQALNFVEIALANKKYSNEANIRIEARVLQACINMYADRLDKIEQILPTHFDKEDNHNPWVVVVANNIQTYVLIHNYNFDDAIQLQQQVGRFHQHTRGPFSGVYGDCFAGIAYLKQCKLDIAEQYFKKAQKKAWDKAGKHSHAAYLSGALLGQIYYERNQLDEAEALLMDSWLLGAEGGIANFYIATYCFSSRLAIVKNNFSEAHAILDKGQLVAQALCIPRLEFLLKAELIKLYISQGNIQSAQHTMQQWNRLIIPKQASSIIEQLFEIRACAEARLLCRTGEDKKAIEILSTILQDNILKKRCYYEVCTRTLLAKSLNKAGRHTEAEDILLPALLKGFEQGMIRVFIDEDQNVIKVIERLAKRCRQQHTTNATAEFNRWLLSLLALDKIQTENMDITRTYIENPSQARELAVKTLKKKEILILEMLEKGLSNKEIARNLNIGVNTVKWYLKAIYNTLGVSRRVQAVIEAKNLNILD</sequence>
<dbReference type="HOGENOM" id="CLU_006325_3_2_6"/>
<accession>Q4FRR4</accession>
<dbReference type="Gene3D" id="3.40.50.300">
    <property type="entry name" value="P-loop containing nucleotide triphosphate hydrolases"/>
    <property type="match status" value="1"/>
</dbReference>
<dbReference type="Gene3D" id="1.25.40.10">
    <property type="entry name" value="Tetratricopeptide repeat domain"/>
    <property type="match status" value="1"/>
</dbReference>
<dbReference type="SUPFAM" id="SSF46894">
    <property type="entry name" value="C-terminal effector domain of the bipartite response regulators"/>
    <property type="match status" value="1"/>
</dbReference>
<name>Q4FRR4_PSYA2</name>
<dbReference type="InterPro" id="IPR041617">
    <property type="entry name" value="TPR_MalT"/>
</dbReference>
<dbReference type="PANTHER" id="PTHR44688">
    <property type="entry name" value="DNA-BINDING TRANSCRIPTIONAL ACTIVATOR DEVR_DOSR"/>
    <property type="match status" value="1"/>
</dbReference>
<feature type="domain" description="HTH luxR-type" evidence="4">
    <location>
        <begin position="853"/>
        <end position="918"/>
    </location>
</feature>
<dbReference type="AlphaFoldDB" id="Q4FRR4"/>
<proteinExistence type="predicted"/>
<dbReference type="OrthoDB" id="1123107at2"/>
<dbReference type="GO" id="GO:0006355">
    <property type="term" value="P:regulation of DNA-templated transcription"/>
    <property type="evidence" value="ECO:0007669"/>
    <property type="project" value="InterPro"/>
</dbReference>
<gene>
    <name evidence="5" type="primary">malT</name>
    <name evidence="5" type="ordered locus">Psyc_1446</name>
</gene>
<dbReference type="Gene3D" id="1.10.10.10">
    <property type="entry name" value="Winged helix-like DNA-binding domain superfamily/Winged helix DNA-binding domain"/>
    <property type="match status" value="1"/>
</dbReference>
<dbReference type="PROSITE" id="PS50043">
    <property type="entry name" value="HTH_LUXR_2"/>
    <property type="match status" value="1"/>
</dbReference>
<dbReference type="CDD" id="cd06170">
    <property type="entry name" value="LuxR_C_like"/>
    <property type="match status" value="1"/>
</dbReference>
<reference evidence="5 6" key="1">
    <citation type="journal article" date="2010" name="Appl. Environ. Microbiol.">
        <title>The genome sequence of Psychrobacter arcticus 273-4, a psychroactive Siberian permafrost bacterium, reveals mechanisms for adaptation to low-temperature growth.</title>
        <authorList>
            <person name="Ayala-del-Rio H.L."/>
            <person name="Chain P.S."/>
            <person name="Grzymski J.J."/>
            <person name="Ponder M.A."/>
            <person name="Ivanova N."/>
            <person name="Bergholz P.W."/>
            <person name="Di Bartolo G."/>
            <person name="Hauser L."/>
            <person name="Land M."/>
            <person name="Bakermans C."/>
            <person name="Rodrigues D."/>
            <person name="Klappenbach J."/>
            <person name="Zarka D."/>
            <person name="Larimer F."/>
            <person name="Richardson P."/>
            <person name="Murray A."/>
            <person name="Thomashow M."/>
            <person name="Tiedje J.M."/>
        </authorList>
    </citation>
    <scope>NUCLEOTIDE SEQUENCE [LARGE SCALE GENOMIC DNA]</scope>
    <source>
        <strain evidence="6">DSM 17307 / VKM B-2377 / 273-4</strain>
    </source>
</reference>
<keyword evidence="1" id="KW-0805">Transcription regulation</keyword>